<gene>
    <name evidence="2" type="ORF">ACFQPS_01135</name>
</gene>
<dbReference type="Proteomes" id="UP001596456">
    <property type="component" value="Unassembled WGS sequence"/>
</dbReference>
<organism evidence="2 3">
    <name type="scientific">Rhodocista pekingensis</name>
    <dbReference type="NCBI Taxonomy" id="201185"/>
    <lineage>
        <taxon>Bacteria</taxon>
        <taxon>Pseudomonadati</taxon>
        <taxon>Pseudomonadota</taxon>
        <taxon>Alphaproteobacteria</taxon>
        <taxon>Rhodospirillales</taxon>
        <taxon>Azospirillaceae</taxon>
        <taxon>Rhodocista</taxon>
    </lineage>
</organism>
<dbReference type="InterPro" id="IPR050834">
    <property type="entry name" value="Glycosyltransf_2"/>
</dbReference>
<evidence type="ECO:0000313" key="2">
    <source>
        <dbReference type="EMBL" id="MFC7331754.1"/>
    </source>
</evidence>
<name>A0ABW2KP35_9PROT</name>
<evidence type="ECO:0000313" key="3">
    <source>
        <dbReference type="Proteomes" id="UP001596456"/>
    </source>
</evidence>
<dbReference type="Pfam" id="PF00535">
    <property type="entry name" value="Glycos_transf_2"/>
    <property type="match status" value="1"/>
</dbReference>
<dbReference type="PANTHER" id="PTHR43685:SF11">
    <property type="entry name" value="GLYCOSYLTRANSFERASE TAGX-RELATED"/>
    <property type="match status" value="1"/>
</dbReference>
<dbReference type="GO" id="GO:0016757">
    <property type="term" value="F:glycosyltransferase activity"/>
    <property type="evidence" value="ECO:0007669"/>
    <property type="project" value="UniProtKB-KW"/>
</dbReference>
<protein>
    <submittedName>
        <fullName evidence="2">Glycosyltransferase</fullName>
        <ecNumber evidence="2">2.4.-.-</ecNumber>
    </submittedName>
</protein>
<proteinExistence type="predicted"/>
<dbReference type="RefSeq" id="WP_377355719.1">
    <property type="nucleotide sequence ID" value="NZ_JBHTCM010000004.1"/>
</dbReference>
<keyword evidence="2" id="KW-0328">Glycosyltransferase</keyword>
<dbReference type="EC" id="2.4.-.-" evidence="2"/>
<sequence>MDTPKVSVVIAAYNHADFVVEAIDSVLGQAAFPLEVVVTDDGSADGTAERLRAVARAEPRLRLNLFESNRGACIAMNDAISRARGDYVAVLNSDDRSLPRRLENQADFLDANPGTAAVFGLPRFITETGATFTDSSHKDFSVFRQANRPRSGWLRHFFFWGNCLCHPTAMVRRSVYAEVGGYDPRLAQLPDLDMWVRICAHHEIHVMEQEMVEFRILSGQRNASAARPDVLARDAWERGRILERFLDLDEAVFREAFREDLRDLGVPSDAARPVALARLALKGCLPAHRSFALDQLYRALGPTGTAGPGGPTCAEFHRLVGGQDLPLDGGR</sequence>
<dbReference type="InterPro" id="IPR029044">
    <property type="entry name" value="Nucleotide-diphossugar_trans"/>
</dbReference>
<comment type="caution">
    <text evidence="2">The sequence shown here is derived from an EMBL/GenBank/DDBJ whole genome shotgun (WGS) entry which is preliminary data.</text>
</comment>
<keyword evidence="3" id="KW-1185">Reference proteome</keyword>
<dbReference type="PANTHER" id="PTHR43685">
    <property type="entry name" value="GLYCOSYLTRANSFERASE"/>
    <property type="match status" value="1"/>
</dbReference>
<evidence type="ECO:0000259" key="1">
    <source>
        <dbReference type="Pfam" id="PF00535"/>
    </source>
</evidence>
<keyword evidence="2" id="KW-0808">Transferase</keyword>
<feature type="domain" description="Glycosyltransferase 2-like" evidence="1">
    <location>
        <begin position="7"/>
        <end position="179"/>
    </location>
</feature>
<dbReference type="InterPro" id="IPR001173">
    <property type="entry name" value="Glyco_trans_2-like"/>
</dbReference>
<reference evidence="3" key="1">
    <citation type="journal article" date="2019" name="Int. J. Syst. Evol. Microbiol.">
        <title>The Global Catalogue of Microorganisms (GCM) 10K type strain sequencing project: providing services to taxonomists for standard genome sequencing and annotation.</title>
        <authorList>
            <consortium name="The Broad Institute Genomics Platform"/>
            <consortium name="The Broad Institute Genome Sequencing Center for Infectious Disease"/>
            <person name="Wu L."/>
            <person name="Ma J."/>
        </authorList>
    </citation>
    <scope>NUCLEOTIDE SEQUENCE [LARGE SCALE GENOMIC DNA]</scope>
    <source>
        <strain evidence="3">CGMCC 1.16275</strain>
    </source>
</reference>
<dbReference type="EMBL" id="JBHTCM010000004">
    <property type="protein sequence ID" value="MFC7331754.1"/>
    <property type="molecule type" value="Genomic_DNA"/>
</dbReference>
<dbReference type="SUPFAM" id="SSF53448">
    <property type="entry name" value="Nucleotide-diphospho-sugar transferases"/>
    <property type="match status" value="1"/>
</dbReference>
<accession>A0ABW2KP35</accession>
<dbReference type="Gene3D" id="3.90.550.10">
    <property type="entry name" value="Spore Coat Polysaccharide Biosynthesis Protein SpsA, Chain A"/>
    <property type="match status" value="1"/>
</dbReference>